<dbReference type="Proteomes" id="UP000324222">
    <property type="component" value="Unassembled WGS sequence"/>
</dbReference>
<gene>
    <name evidence="2" type="ORF">E2C01_017641</name>
</gene>
<organism evidence="2 3">
    <name type="scientific">Portunus trituberculatus</name>
    <name type="common">Swimming crab</name>
    <name type="synonym">Neptunus trituberculatus</name>
    <dbReference type="NCBI Taxonomy" id="210409"/>
    <lineage>
        <taxon>Eukaryota</taxon>
        <taxon>Metazoa</taxon>
        <taxon>Ecdysozoa</taxon>
        <taxon>Arthropoda</taxon>
        <taxon>Crustacea</taxon>
        <taxon>Multicrustacea</taxon>
        <taxon>Malacostraca</taxon>
        <taxon>Eumalacostraca</taxon>
        <taxon>Eucarida</taxon>
        <taxon>Decapoda</taxon>
        <taxon>Pleocyemata</taxon>
        <taxon>Brachyura</taxon>
        <taxon>Eubrachyura</taxon>
        <taxon>Portunoidea</taxon>
        <taxon>Portunidae</taxon>
        <taxon>Portuninae</taxon>
        <taxon>Portunus</taxon>
    </lineage>
</organism>
<keyword evidence="3" id="KW-1185">Reference proteome</keyword>
<protein>
    <submittedName>
        <fullName evidence="2">Uncharacterized protein</fullName>
    </submittedName>
</protein>
<evidence type="ECO:0000256" key="1">
    <source>
        <dbReference type="SAM" id="MobiDB-lite"/>
    </source>
</evidence>
<feature type="region of interest" description="Disordered" evidence="1">
    <location>
        <begin position="1"/>
        <end position="28"/>
    </location>
</feature>
<name>A0A5B7DT29_PORTR</name>
<dbReference type="EMBL" id="VSRR010001343">
    <property type="protein sequence ID" value="MPC24558.1"/>
    <property type="molecule type" value="Genomic_DNA"/>
</dbReference>
<comment type="caution">
    <text evidence="2">The sequence shown here is derived from an EMBL/GenBank/DDBJ whole genome shotgun (WGS) entry which is preliminary data.</text>
</comment>
<evidence type="ECO:0000313" key="2">
    <source>
        <dbReference type="EMBL" id="MPC24558.1"/>
    </source>
</evidence>
<dbReference type="AlphaFoldDB" id="A0A5B7DT29"/>
<evidence type="ECO:0000313" key="3">
    <source>
        <dbReference type="Proteomes" id="UP000324222"/>
    </source>
</evidence>
<reference evidence="2 3" key="1">
    <citation type="submission" date="2019-05" db="EMBL/GenBank/DDBJ databases">
        <title>Another draft genome of Portunus trituberculatus and its Hox gene families provides insights of decapod evolution.</title>
        <authorList>
            <person name="Jeong J.-H."/>
            <person name="Song I."/>
            <person name="Kim S."/>
            <person name="Choi T."/>
            <person name="Kim D."/>
            <person name="Ryu S."/>
            <person name="Kim W."/>
        </authorList>
    </citation>
    <scope>NUCLEOTIDE SEQUENCE [LARGE SCALE GENOMIC DNA]</scope>
    <source>
        <tissue evidence="2">Muscle</tissue>
    </source>
</reference>
<proteinExistence type="predicted"/>
<feature type="compositionally biased region" description="Low complexity" evidence="1">
    <location>
        <begin position="13"/>
        <end position="26"/>
    </location>
</feature>
<sequence length="110" mass="11582">MSAEPSPGHSVLSGATQQQQQAGSQGEIILQVSLTPGIQHTSQRDYHSPLTASHILPCPPPRLQPILCPRTTRCVPMTTTPSLLLSLLSPLQPSPDVLRCSPGGVGSVSR</sequence>
<accession>A0A5B7DT29</accession>